<dbReference type="PANTHER" id="PTHR12689">
    <property type="entry name" value="A1 CISTRON SPLICING FACTOR AAR2-RELATED"/>
    <property type="match status" value="1"/>
</dbReference>
<dbReference type="EnsemblMetazoa" id="CJA07518.1">
    <property type="protein sequence ID" value="CJA07518.1"/>
    <property type="gene ID" value="WBGene00126722"/>
</dbReference>
<name>A0A8R1DNV7_CAEJA</name>
<dbReference type="CDD" id="cd13777">
    <property type="entry name" value="Aar2_N"/>
    <property type="match status" value="1"/>
</dbReference>
<evidence type="ECO:0000259" key="5">
    <source>
        <dbReference type="Pfam" id="PF20981"/>
    </source>
</evidence>
<evidence type="ECO:0000313" key="6">
    <source>
        <dbReference type="EnsemblMetazoa" id="CJA07518.1"/>
    </source>
</evidence>
<dbReference type="GO" id="GO:0000244">
    <property type="term" value="P:spliceosomal tri-snRNP complex assembly"/>
    <property type="evidence" value="ECO:0007669"/>
    <property type="project" value="TreeGrafter"/>
</dbReference>
<reference evidence="6" key="2">
    <citation type="submission" date="2022-06" db="UniProtKB">
        <authorList>
            <consortium name="EnsemblMetazoa"/>
        </authorList>
    </citation>
    <scope>IDENTIFICATION</scope>
    <source>
        <strain evidence="6">DF5081</strain>
    </source>
</reference>
<sequence length="370" mass="43104">MSDNTAILLQAMRMGDQLPPEIVNYMYENGAFLLFLGFPSASEFGIDYKSWKTGEKFMGLKMIPPGVHFVYCSIKSSPRIGFFHNFKAGEIVVKKWNKQEETFEDEKIDESEIPAKRRQLKSMDNSLAPYPYENYRSWYGLTDFITPETVDRVHPICGRITAQAELVSLETEFMENAEKEQEESSIRSRVDRENPVRTRFVDQHGLPIMKIREGYEIRFQEIPQLTASQSRIGIEYSDRLYRLLRGLGGDYKQLLAEMQIAFVCFLIGQVFEGFEQWKRIIHLLCCCPNSFGSEKQLFMAFVRVLFFQLKECPTDFFVDIVSRDNFLTTTLSMLFANISESAHAGEDLKKKSEQFKQYLSKQFKWDFNCN</sequence>
<dbReference type="Pfam" id="PF05282">
    <property type="entry name" value="AAR2"/>
    <property type="match status" value="1"/>
</dbReference>
<protein>
    <recommendedName>
        <fullName evidence="2">Protein AAR2 homolog</fullName>
    </recommendedName>
    <alternativeName>
        <fullName evidence="3">AAR2 splicing factor homolog</fullName>
    </alternativeName>
</protein>
<feature type="domain" description="AAR2 C-terminal" evidence="4">
    <location>
        <begin position="227"/>
        <end position="368"/>
    </location>
</feature>
<dbReference type="InterPro" id="IPR038516">
    <property type="entry name" value="AAR2_N_sf"/>
</dbReference>
<dbReference type="InterPro" id="IPR007946">
    <property type="entry name" value="AAR2"/>
</dbReference>
<evidence type="ECO:0000256" key="3">
    <source>
        <dbReference type="ARBA" id="ARBA00030625"/>
    </source>
</evidence>
<dbReference type="InterPro" id="IPR033648">
    <property type="entry name" value="AAR2_C"/>
</dbReference>
<accession>A0A8R1DNV7</accession>
<comment type="similarity">
    <text evidence="1">Belongs to the AAR2 family.</text>
</comment>
<evidence type="ECO:0000259" key="4">
    <source>
        <dbReference type="Pfam" id="PF05282"/>
    </source>
</evidence>
<dbReference type="FunFam" id="1.25.40.550:FF:000005">
    <property type="entry name" value="Protein AAR2 homolog"/>
    <property type="match status" value="1"/>
</dbReference>
<evidence type="ECO:0000256" key="2">
    <source>
        <dbReference type="ARBA" id="ARBA00016372"/>
    </source>
</evidence>
<dbReference type="InterPro" id="IPR038514">
    <property type="entry name" value="AAR2_C_sf"/>
</dbReference>
<dbReference type="FunFam" id="2.60.34.20:FF:000001">
    <property type="entry name" value="protein AAR2 homolog"/>
    <property type="match status" value="1"/>
</dbReference>
<reference evidence="7" key="1">
    <citation type="submission" date="2010-08" db="EMBL/GenBank/DDBJ databases">
        <authorList>
            <consortium name="Caenorhabditis japonica Sequencing Consortium"/>
            <person name="Wilson R.K."/>
        </authorList>
    </citation>
    <scope>NUCLEOTIDE SEQUENCE [LARGE SCALE GENOMIC DNA]</scope>
    <source>
        <strain evidence="7">DF5081</strain>
    </source>
</reference>
<dbReference type="Gene3D" id="2.60.34.20">
    <property type="match status" value="1"/>
</dbReference>
<keyword evidence="7" id="KW-1185">Reference proteome</keyword>
<evidence type="ECO:0000313" key="7">
    <source>
        <dbReference type="Proteomes" id="UP000005237"/>
    </source>
</evidence>
<evidence type="ECO:0000256" key="1">
    <source>
        <dbReference type="ARBA" id="ARBA00006281"/>
    </source>
</evidence>
<organism evidence="6 7">
    <name type="scientific">Caenorhabditis japonica</name>
    <dbReference type="NCBI Taxonomy" id="281687"/>
    <lineage>
        <taxon>Eukaryota</taxon>
        <taxon>Metazoa</taxon>
        <taxon>Ecdysozoa</taxon>
        <taxon>Nematoda</taxon>
        <taxon>Chromadorea</taxon>
        <taxon>Rhabditida</taxon>
        <taxon>Rhabditina</taxon>
        <taxon>Rhabditomorpha</taxon>
        <taxon>Rhabditoidea</taxon>
        <taxon>Rhabditidae</taxon>
        <taxon>Peloderinae</taxon>
        <taxon>Caenorhabditis</taxon>
    </lineage>
</organism>
<dbReference type="Gene3D" id="1.25.40.550">
    <property type="entry name" value="Aar2, C-terminal domain-like"/>
    <property type="match status" value="1"/>
</dbReference>
<dbReference type="AlphaFoldDB" id="A0A8R1DNV7"/>
<dbReference type="InterPro" id="IPR033647">
    <property type="entry name" value="Aar2_N"/>
</dbReference>
<dbReference type="CDD" id="cd13778">
    <property type="entry name" value="Aar2_C"/>
    <property type="match status" value="1"/>
</dbReference>
<dbReference type="PANTHER" id="PTHR12689:SF4">
    <property type="entry name" value="PROTEIN AAR2 HOMOLOG"/>
    <property type="match status" value="1"/>
</dbReference>
<dbReference type="Pfam" id="PF20981">
    <property type="entry name" value="AAR2_1st"/>
    <property type="match status" value="1"/>
</dbReference>
<feature type="domain" description="AAR2 N-terminal" evidence="5">
    <location>
        <begin position="29"/>
        <end position="155"/>
    </location>
</feature>
<dbReference type="Proteomes" id="UP000005237">
    <property type="component" value="Unassembled WGS sequence"/>
</dbReference>
<proteinExistence type="inferred from homology"/>